<keyword evidence="6" id="KW-1185">Reference proteome</keyword>
<evidence type="ECO:0000259" key="2">
    <source>
        <dbReference type="PROSITE" id="PS50112"/>
    </source>
</evidence>
<dbReference type="KEGG" id="kuy:FY550_05375"/>
<dbReference type="NCBIfam" id="TIGR00229">
    <property type="entry name" value="sensory_box"/>
    <property type="match status" value="1"/>
</dbReference>
<evidence type="ECO:0000313" key="5">
    <source>
        <dbReference type="EMBL" id="QEL12736.1"/>
    </source>
</evidence>
<dbReference type="Pfam" id="PF08447">
    <property type="entry name" value="PAS_3"/>
    <property type="match status" value="1"/>
</dbReference>
<feature type="domain" description="EAL" evidence="3">
    <location>
        <begin position="362"/>
        <end position="617"/>
    </location>
</feature>
<dbReference type="NCBIfam" id="TIGR00254">
    <property type="entry name" value="GGDEF"/>
    <property type="match status" value="1"/>
</dbReference>
<dbReference type="SMART" id="SM00091">
    <property type="entry name" value="PAS"/>
    <property type="match status" value="1"/>
</dbReference>
<dbReference type="InterPro" id="IPR000160">
    <property type="entry name" value="GGDEF_dom"/>
</dbReference>
<evidence type="ECO:0000313" key="6">
    <source>
        <dbReference type="Proteomes" id="UP000322553"/>
    </source>
</evidence>
<dbReference type="Gene3D" id="3.30.70.270">
    <property type="match status" value="1"/>
</dbReference>
<keyword evidence="1" id="KW-0812">Transmembrane</keyword>
<protein>
    <submittedName>
        <fullName evidence="5">EAL domain-containing protein</fullName>
    </submittedName>
</protein>
<dbReference type="PROSITE" id="PS50112">
    <property type="entry name" value="PAS"/>
    <property type="match status" value="1"/>
</dbReference>
<dbReference type="SUPFAM" id="SSF141868">
    <property type="entry name" value="EAL domain-like"/>
    <property type="match status" value="1"/>
</dbReference>
<dbReference type="InterPro" id="IPR043128">
    <property type="entry name" value="Rev_trsase/Diguanyl_cyclase"/>
</dbReference>
<dbReference type="Proteomes" id="UP000322553">
    <property type="component" value="Chromosome"/>
</dbReference>
<dbReference type="SMART" id="SM00052">
    <property type="entry name" value="EAL"/>
    <property type="match status" value="1"/>
</dbReference>
<feature type="transmembrane region" description="Helical" evidence="1">
    <location>
        <begin position="12"/>
        <end position="32"/>
    </location>
</feature>
<organism evidence="5 6">
    <name type="scientific">Kushneria phosphatilytica</name>
    <dbReference type="NCBI Taxonomy" id="657387"/>
    <lineage>
        <taxon>Bacteria</taxon>
        <taxon>Pseudomonadati</taxon>
        <taxon>Pseudomonadota</taxon>
        <taxon>Gammaproteobacteria</taxon>
        <taxon>Oceanospirillales</taxon>
        <taxon>Halomonadaceae</taxon>
        <taxon>Kushneria</taxon>
    </lineage>
</organism>
<dbReference type="PROSITE" id="PS50883">
    <property type="entry name" value="EAL"/>
    <property type="match status" value="1"/>
</dbReference>
<dbReference type="Pfam" id="PF00563">
    <property type="entry name" value="EAL"/>
    <property type="match status" value="1"/>
</dbReference>
<dbReference type="SMART" id="SM00267">
    <property type="entry name" value="GGDEF"/>
    <property type="match status" value="1"/>
</dbReference>
<dbReference type="InterPro" id="IPR000014">
    <property type="entry name" value="PAS"/>
</dbReference>
<dbReference type="InterPro" id="IPR052155">
    <property type="entry name" value="Biofilm_reg_signaling"/>
</dbReference>
<proteinExistence type="predicted"/>
<dbReference type="InterPro" id="IPR001633">
    <property type="entry name" value="EAL_dom"/>
</dbReference>
<dbReference type="PANTHER" id="PTHR44757">
    <property type="entry name" value="DIGUANYLATE CYCLASE DGCP"/>
    <property type="match status" value="1"/>
</dbReference>
<dbReference type="SUPFAM" id="SSF55073">
    <property type="entry name" value="Nucleotide cyclase"/>
    <property type="match status" value="1"/>
</dbReference>
<dbReference type="PANTHER" id="PTHR44757:SF2">
    <property type="entry name" value="BIOFILM ARCHITECTURE MAINTENANCE PROTEIN MBAA"/>
    <property type="match status" value="1"/>
</dbReference>
<reference evidence="5 6" key="1">
    <citation type="submission" date="2019-08" db="EMBL/GenBank/DDBJ databases">
        <title>Complete genome sequence of Kushneria sp. YCWA18, a halophilic phosphate-solubilizing bacterium isolated from Daqiao saltern in China.</title>
        <authorList>
            <person name="Du G.-X."/>
            <person name="Qu L.-Y."/>
        </authorList>
    </citation>
    <scope>NUCLEOTIDE SEQUENCE [LARGE SCALE GENOMIC DNA]</scope>
    <source>
        <strain evidence="5 6">YCWA18</strain>
    </source>
</reference>
<dbReference type="InterPro" id="IPR029787">
    <property type="entry name" value="Nucleotide_cyclase"/>
</dbReference>
<evidence type="ECO:0000259" key="3">
    <source>
        <dbReference type="PROSITE" id="PS50883"/>
    </source>
</evidence>
<dbReference type="InterPro" id="IPR035919">
    <property type="entry name" value="EAL_sf"/>
</dbReference>
<dbReference type="AlphaFoldDB" id="A0A5C1A3E0"/>
<feature type="domain" description="GGDEF" evidence="4">
    <location>
        <begin position="220"/>
        <end position="353"/>
    </location>
</feature>
<dbReference type="Gene3D" id="3.20.20.450">
    <property type="entry name" value="EAL domain"/>
    <property type="match status" value="1"/>
</dbReference>
<feature type="domain" description="PAS" evidence="2">
    <location>
        <begin position="61"/>
        <end position="115"/>
    </location>
</feature>
<dbReference type="InterPro" id="IPR013655">
    <property type="entry name" value="PAS_fold_3"/>
</dbReference>
<dbReference type="CDD" id="cd00130">
    <property type="entry name" value="PAS"/>
    <property type="match status" value="1"/>
</dbReference>
<sequence>MALEWTRVSLAWQQGASLAILLLLLLTIGYIARGWRRLDVEFRTRVGPEKLALAQRRHGESEQRFRALLESLPKVAVQGYDRERRVIYWNEASTQLYGYDAEEVQGSLLEDLIIPGEMREDVIRAHRNWITKGDAIPPGELELVSKSGAPVAVFSHHVMLGEHTHDPLMFCVDVDLSDQKQVRRELDFVTHFDPLTRLPNRRTFESELEGFMRECQRRRMHLAVLFIDLDRFGDVNVARGFEQGNQLLMQVADRLRECQQDSALLSRFDADEFVMAFAYLSAERDVLTLIDRIMAQFSAPFALEGGELHVTARLGVSLYPDNGREAAELIHHAELAKNRAKGSDHSRYWFFNRQIHDTLLRQHELLERLQRAIERQELCVHYQPQVSSMSGRIENLEALVRWFPEDGGEPVPPSEFIPLAERFNLIHRLGDWIVREVCRQQACWKAAGLNGYRIDINFSGRQIAVPGVFDQLQRCMQEYHLNHRDIGIELTENVLVQADDSVLESLHRLYHRGMKIAIDDFGTGYSTLSYLKLFPVTSLKIDRSFVTDAPASPRDRAILAGIVFIAHRLGLEVVAEGVETLAQLELMRDLNCDLVQGHYHFRPMPAAEVQRLMRDQPLLSIP</sequence>
<dbReference type="Gene3D" id="3.30.450.20">
    <property type="entry name" value="PAS domain"/>
    <property type="match status" value="1"/>
</dbReference>
<keyword evidence="1" id="KW-1133">Transmembrane helix</keyword>
<dbReference type="OrthoDB" id="9787514at2"/>
<dbReference type="EMBL" id="CP043420">
    <property type="protein sequence ID" value="QEL12736.1"/>
    <property type="molecule type" value="Genomic_DNA"/>
</dbReference>
<evidence type="ECO:0000259" key="4">
    <source>
        <dbReference type="PROSITE" id="PS50887"/>
    </source>
</evidence>
<evidence type="ECO:0000256" key="1">
    <source>
        <dbReference type="SAM" id="Phobius"/>
    </source>
</evidence>
<dbReference type="SUPFAM" id="SSF55785">
    <property type="entry name" value="PYP-like sensor domain (PAS domain)"/>
    <property type="match status" value="1"/>
</dbReference>
<dbReference type="InterPro" id="IPR035965">
    <property type="entry name" value="PAS-like_dom_sf"/>
</dbReference>
<name>A0A5C1A3E0_9GAMM</name>
<dbReference type="PROSITE" id="PS50887">
    <property type="entry name" value="GGDEF"/>
    <property type="match status" value="1"/>
</dbReference>
<dbReference type="Pfam" id="PF00990">
    <property type="entry name" value="GGDEF"/>
    <property type="match status" value="1"/>
</dbReference>
<accession>A0A5C1A3E0</accession>
<dbReference type="CDD" id="cd01948">
    <property type="entry name" value="EAL"/>
    <property type="match status" value="1"/>
</dbReference>
<keyword evidence="1" id="KW-0472">Membrane</keyword>
<gene>
    <name evidence="5" type="ORF">FY550_05375</name>
</gene>
<dbReference type="CDD" id="cd01949">
    <property type="entry name" value="GGDEF"/>
    <property type="match status" value="1"/>
</dbReference>